<dbReference type="Proteomes" id="UP000299102">
    <property type="component" value="Unassembled WGS sequence"/>
</dbReference>
<name>A0A4C1VSJ4_EUMVA</name>
<accession>A0A4C1VSJ4</accession>
<keyword evidence="2" id="KW-1185">Reference proteome</keyword>
<comment type="caution">
    <text evidence="1">The sequence shown here is derived from an EMBL/GenBank/DDBJ whole genome shotgun (WGS) entry which is preliminary data.</text>
</comment>
<reference evidence="1 2" key="1">
    <citation type="journal article" date="2019" name="Commun. Biol.">
        <title>The bagworm genome reveals a unique fibroin gene that provides high tensile strength.</title>
        <authorList>
            <person name="Kono N."/>
            <person name="Nakamura H."/>
            <person name="Ohtoshi R."/>
            <person name="Tomita M."/>
            <person name="Numata K."/>
            <person name="Arakawa K."/>
        </authorList>
    </citation>
    <scope>NUCLEOTIDE SEQUENCE [LARGE SCALE GENOMIC DNA]</scope>
</reference>
<organism evidence="1 2">
    <name type="scientific">Eumeta variegata</name>
    <name type="common">Bagworm moth</name>
    <name type="synonym">Eumeta japonica</name>
    <dbReference type="NCBI Taxonomy" id="151549"/>
    <lineage>
        <taxon>Eukaryota</taxon>
        <taxon>Metazoa</taxon>
        <taxon>Ecdysozoa</taxon>
        <taxon>Arthropoda</taxon>
        <taxon>Hexapoda</taxon>
        <taxon>Insecta</taxon>
        <taxon>Pterygota</taxon>
        <taxon>Neoptera</taxon>
        <taxon>Endopterygota</taxon>
        <taxon>Lepidoptera</taxon>
        <taxon>Glossata</taxon>
        <taxon>Ditrysia</taxon>
        <taxon>Tineoidea</taxon>
        <taxon>Psychidae</taxon>
        <taxon>Oiketicinae</taxon>
        <taxon>Eumeta</taxon>
    </lineage>
</organism>
<gene>
    <name evidence="1" type="ORF">EVAR_31294_1</name>
</gene>
<sequence>MGTNKFPNTAVGRRSNHLAARAARPRRWAELTYFPLSSPRPARASPISNGPTRMYNRRAKAIRLRECASAGDRPEEKLAGIFFRVSRVSLD</sequence>
<protein>
    <submittedName>
        <fullName evidence="1">Uncharacterized protein</fullName>
    </submittedName>
</protein>
<evidence type="ECO:0000313" key="1">
    <source>
        <dbReference type="EMBL" id="GBP41169.1"/>
    </source>
</evidence>
<evidence type="ECO:0000313" key="2">
    <source>
        <dbReference type="Proteomes" id="UP000299102"/>
    </source>
</evidence>
<proteinExistence type="predicted"/>
<dbReference type="AlphaFoldDB" id="A0A4C1VSJ4"/>
<dbReference type="EMBL" id="BGZK01000394">
    <property type="protein sequence ID" value="GBP41169.1"/>
    <property type="molecule type" value="Genomic_DNA"/>
</dbReference>